<dbReference type="AlphaFoldDB" id="A0A914DIM8"/>
<sequence>EAVARTMKFLIVVVVVKELVPTLIPLVQRPVILTTLVAVAETALSETEMAIVFLRETVPITILLRVVGMKFGMN</sequence>
<evidence type="ECO:0000313" key="1">
    <source>
        <dbReference type="Proteomes" id="UP000887540"/>
    </source>
</evidence>
<protein>
    <submittedName>
        <fullName evidence="2">Uncharacterized protein</fullName>
    </submittedName>
</protein>
<accession>A0A914DIM8</accession>
<organism evidence="1 2">
    <name type="scientific">Acrobeloides nanus</name>
    <dbReference type="NCBI Taxonomy" id="290746"/>
    <lineage>
        <taxon>Eukaryota</taxon>
        <taxon>Metazoa</taxon>
        <taxon>Ecdysozoa</taxon>
        <taxon>Nematoda</taxon>
        <taxon>Chromadorea</taxon>
        <taxon>Rhabditida</taxon>
        <taxon>Tylenchina</taxon>
        <taxon>Cephalobomorpha</taxon>
        <taxon>Cephaloboidea</taxon>
        <taxon>Cephalobidae</taxon>
        <taxon>Acrobeloides</taxon>
    </lineage>
</organism>
<proteinExistence type="predicted"/>
<dbReference type="WBParaSite" id="ACRNAN_scaffold28139.g6925.t1">
    <property type="protein sequence ID" value="ACRNAN_scaffold28139.g6925.t1"/>
    <property type="gene ID" value="ACRNAN_scaffold28139.g6925"/>
</dbReference>
<evidence type="ECO:0000313" key="2">
    <source>
        <dbReference type="WBParaSite" id="ACRNAN_scaffold28139.g6925.t1"/>
    </source>
</evidence>
<name>A0A914DIM8_9BILA</name>
<dbReference type="Proteomes" id="UP000887540">
    <property type="component" value="Unplaced"/>
</dbReference>
<keyword evidence="1" id="KW-1185">Reference proteome</keyword>
<reference evidence="2" key="1">
    <citation type="submission" date="2022-11" db="UniProtKB">
        <authorList>
            <consortium name="WormBaseParasite"/>
        </authorList>
    </citation>
    <scope>IDENTIFICATION</scope>
</reference>